<dbReference type="Gene3D" id="3.40.50.720">
    <property type="entry name" value="NAD(P)-binding Rossmann-like Domain"/>
    <property type="match status" value="1"/>
</dbReference>
<protein>
    <submittedName>
        <fullName evidence="2">Uncharacterized protein</fullName>
    </submittedName>
</protein>
<organism evidence="2 3">
    <name type="scientific">Streptomyces phyllanthi</name>
    <dbReference type="NCBI Taxonomy" id="1803180"/>
    <lineage>
        <taxon>Bacteria</taxon>
        <taxon>Bacillati</taxon>
        <taxon>Actinomycetota</taxon>
        <taxon>Actinomycetes</taxon>
        <taxon>Kitasatosporales</taxon>
        <taxon>Streptomycetaceae</taxon>
        <taxon>Streptomyces</taxon>
    </lineage>
</organism>
<dbReference type="SUPFAM" id="SSF51735">
    <property type="entry name" value="NAD(P)-binding Rossmann-fold domains"/>
    <property type="match status" value="1"/>
</dbReference>
<reference evidence="2 3" key="1">
    <citation type="submission" date="2019-07" db="EMBL/GenBank/DDBJ databases">
        <title>New species of Amycolatopsis and Streptomyces.</title>
        <authorList>
            <person name="Duangmal K."/>
            <person name="Teo W.F.A."/>
            <person name="Lipun K."/>
        </authorList>
    </citation>
    <scope>NUCLEOTIDE SEQUENCE [LARGE SCALE GENOMIC DNA]</scope>
    <source>
        <strain evidence="2 3">TISTR 2346</strain>
    </source>
</reference>
<evidence type="ECO:0000313" key="2">
    <source>
        <dbReference type="EMBL" id="MPY46450.1"/>
    </source>
</evidence>
<evidence type="ECO:0000256" key="1">
    <source>
        <dbReference type="SAM" id="MobiDB-lite"/>
    </source>
</evidence>
<dbReference type="AlphaFoldDB" id="A0A5N8WG48"/>
<evidence type="ECO:0000313" key="3">
    <source>
        <dbReference type="Proteomes" id="UP000326979"/>
    </source>
</evidence>
<proteinExistence type="predicted"/>
<dbReference type="InterPro" id="IPR036291">
    <property type="entry name" value="NAD(P)-bd_dom_sf"/>
</dbReference>
<gene>
    <name evidence="2" type="ORF">FNH04_43075</name>
</gene>
<feature type="region of interest" description="Disordered" evidence="1">
    <location>
        <begin position="167"/>
        <end position="209"/>
    </location>
</feature>
<comment type="caution">
    <text evidence="2">The sequence shown here is derived from an EMBL/GenBank/DDBJ whole genome shotgun (WGS) entry which is preliminary data.</text>
</comment>
<sequence>MTTDDGMTTAYGITMDDGMTMGHLPCRPAPCARVLADDARVTVVGRADTDDPHARARARAKALRGIVTGDPPPYVPDRLRPGTLANCTVPEAPSATSLAALERGLPVPSEEPMAADLDRARRLAAAADRALALAGKPLPQIEHPASGTGFPGLAEALDDLLTALHTGAAPRGDSHDDLRGPAMVDATPRSATTSHPTPVPHRSPRSPNP</sequence>
<feature type="compositionally biased region" description="Pro residues" evidence="1">
    <location>
        <begin position="197"/>
        <end position="209"/>
    </location>
</feature>
<accession>A0A5N8WG48</accession>
<keyword evidence="3" id="KW-1185">Reference proteome</keyword>
<dbReference type="RefSeq" id="WP_228031966.1">
    <property type="nucleotide sequence ID" value="NZ_BAABEQ010000013.1"/>
</dbReference>
<dbReference type="EMBL" id="VJZE01000667">
    <property type="protein sequence ID" value="MPY46450.1"/>
    <property type="molecule type" value="Genomic_DNA"/>
</dbReference>
<name>A0A5N8WG48_9ACTN</name>
<dbReference type="Proteomes" id="UP000326979">
    <property type="component" value="Unassembled WGS sequence"/>
</dbReference>